<keyword evidence="2" id="KW-0805">Transcription regulation</keyword>
<evidence type="ECO:0000256" key="2">
    <source>
        <dbReference type="ARBA" id="ARBA00023015"/>
    </source>
</evidence>
<name>A0A699YFD2_HAELA</name>
<feature type="non-terminal residue" evidence="7">
    <location>
        <position position="1"/>
    </location>
</feature>
<evidence type="ECO:0000313" key="7">
    <source>
        <dbReference type="EMBL" id="GFH06548.1"/>
    </source>
</evidence>
<reference evidence="7 8" key="1">
    <citation type="submission" date="2020-02" db="EMBL/GenBank/DDBJ databases">
        <title>Draft genome sequence of Haematococcus lacustris strain NIES-144.</title>
        <authorList>
            <person name="Morimoto D."/>
            <person name="Nakagawa S."/>
            <person name="Yoshida T."/>
            <person name="Sawayama S."/>
        </authorList>
    </citation>
    <scope>NUCLEOTIDE SEQUENCE [LARGE SCALE GENOMIC DNA]</scope>
    <source>
        <strain evidence="7 8">NIES-144</strain>
    </source>
</reference>
<keyword evidence="4" id="KW-0804">Transcription</keyword>
<dbReference type="SMART" id="SM00380">
    <property type="entry name" value="AP2"/>
    <property type="match status" value="2"/>
</dbReference>
<dbReference type="Proteomes" id="UP000485058">
    <property type="component" value="Unassembled WGS sequence"/>
</dbReference>
<sequence length="335" mass="37565">VAAMFSSALEALLRHDSVRASKGESMQNAALREHNDAEALRGASWNPTRQRWRAQIYYPGRLLHLGYFEHAEHAAKAYDLMAIKLRGMHTPLNFVPETYSDMCELLAQVDQVAGWWVMLCCMWRVSHTPMHCELLVESTRQQQRMDWEAAIEASDPTMGIDWEDAAPTATTLPCQPSPPLAPHSADGGGMAMGDDVATRFDAALEAVLRHTSVRVPCNLNRLLLGRQHNGAGGLCGATYDKNKQSWQAKLKHCNRTYHLGSFQCGEHAAKAHDLMAIKCRGMHTPLNFVSKTYNDMYELLAQMEQVRCRRPLLLLCTAMHRSFMPVERAAACSRC</sequence>
<evidence type="ECO:0000256" key="1">
    <source>
        <dbReference type="ARBA" id="ARBA00004123"/>
    </source>
</evidence>
<organism evidence="7 8">
    <name type="scientific">Haematococcus lacustris</name>
    <name type="common">Green alga</name>
    <name type="synonym">Haematococcus pluvialis</name>
    <dbReference type="NCBI Taxonomy" id="44745"/>
    <lineage>
        <taxon>Eukaryota</taxon>
        <taxon>Viridiplantae</taxon>
        <taxon>Chlorophyta</taxon>
        <taxon>core chlorophytes</taxon>
        <taxon>Chlorophyceae</taxon>
        <taxon>CS clade</taxon>
        <taxon>Chlamydomonadales</taxon>
        <taxon>Haematococcaceae</taxon>
        <taxon>Haematococcus</taxon>
    </lineage>
</organism>
<evidence type="ECO:0000259" key="6">
    <source>
        <dbReference type="PROSITE" id="PS51032"/>
    </source>
</evidence>
<dbReference type="GO" id="GO:0003677">
    <property type="term" value="F:DNA binding"/>
    <property type="evidence" value="ECO:0007669"/>
    <property type="project" value="UniProtKB-KW"/>
</dbReference>
<protein>
    <submittedName>
        <fullName evidence="7">AP2/ERF domain-containing protein</fullName>
    </submittedName>
</protein>
<feature type="domain" description="AP2/ERF" evidence="6">
    <location>
        <begin position="227"/>
        <end position="289"/>
    </location>
</feature>
<evidence type="ECO:0000313" key="8">
    <source>
        <dbReference type="Proteomes" id="UP000485058"/>
    </source>
</evidence>
<dbReference type="InterPro" id="IPR016177">
    <property type="entry name" value="DNA-bd_dom_sf"/>
</dbReference>
<dbReference type="InterPro" id="IPR036955">
    <property type="entry name" value="AP2/ERF_dom_sf"/>
</dbReference>
<keyword evidence="3" id="KW-0238">DNA-binding</keyword>
<evidence type="ECO:0000256" key="4">
    <source>
        <dbReference type="ARBA" id="ARBA00023163"/>
    </source>
</evidence>
<evidence type="ECO:0000256" key="3">
    <source>
        <dbReference type="ARBA" id="ARBA00023125"/>
    </source>
</evidence>
<dbReference type="GO" id="GO:0003700">
    <property type="term" value="F:DNA-binding transcription factor activity"/>
    <property type="evidence" value="ECO:0007669"/>
    <property type="project" value="InterPro"/>
</dbReference>
<dbReference type="AlphaFoldDB" id="A0A699YFD2"/>
<comment type="subcellular location">
    <subcellularLocation>
        <location evidence="1">Nucleus</location>
    </subcellularLocation>
</comment>
<dbReference type="PROSITE" id="PS51032">
    <property type="entry name" value="AP2_ERF"/>
    <property type="match status" value="2"/>
</dbReference>
<evidence type="ECO:0000256" key="5">
    <source>
        <dbReference type="ARBA" id="ARBA00023242"/>
    </source>
</evidence>
<dbReference type="InterPro" id="IPR001471">
    <property type="entry name" value="AP2/ERF_dom"/>
</dbReference>
<dbReference type="GO" id="GO:0005634">
    <property type="term" value="C:nucleus"/>
    <property type="evidence" value="ECO:0007669"/>
    <property type="project" value="UniProtKB-SubCell"/>
</dbReference>
<dbReference type="PANTHER" id="PTHR32467:SF90">
    <property type="entry name" value="AP2-LIKE ETHYLENE-RESPONSIVE TRANSCRIPTION FACTOR AIL1"/>
    <property type="match status" value="1"/>
</dbReference>
<keyword evidence="5" id="KW-0539">Nucleus</keyword>
<dbReference type="Gene3D" id="3.30.730.10">
    <property type="entry name" value="AP2/ERF domain"/>
    <property type="match status" value="2"/>
</dbReference>
<dbReference type="PANTHER" id="PTHR32467">
    <property type="entry name" value="AP2-LIKE ETHYLENE-RESPONSIVE TRANSCRIPTION FACTOR"/>
    <property type="match status" value="1"/>
</dbReference>
<gene>
    <name evidence="7" type="ORF">HaLaN_01196</name>
</gene>
<dbReference type="SUPFAM" id="SSF54171">
    <property type="entry name" value="DNA-binding domain"/>
    <property type="match status" value="2"/>
</dbReference>
<feature type="domain" description="AP2/ERF" evidence="6">
    <location>
        <begin position="39"/>
        <end position="95"/>
    </location>
</feature>
<keyword evidence="8" id="KW-1185">Reference proteome</keyword>
<comment type="caution">
    <text evidence="7">The sequence shown here is derived from an EMBL/GenBank/DDBJ whole genome shotgun (WGS) entry which is preliminary data.</text>
</comment>
<accession>A0A699YFD2</accession>
<dbReference type="EMBL" id="BLLF01000044">
    <property type="protein sequence ID" value="GFH06548.1"/>
    <property type="molecule type" value="Genomic_DNA"/>
</dbReference>
<proteinExistence type="predicted"/>